<organism evidence="1 2">
    <name type="scientific">Corynebacterium deserti GIMN1.010</name>
    <dbReference type="NCBI Taxonomy" id="931089"/>
    <lineage>
        <taxon>Bacteria</taxon>
        <taxon>Bacillati</taxon>
        <taxon>Actinomycetota</taxon>
        <taxon>Actinomycetes</taxon>
        <taxon>Mycobacteriales</taxon>
        <taxon>Corynebacteriaceae</taxon>
        <taxon>Corynebacterium</taxon>
    </lineage>
</organism>
<evidence type="ECO:0000313" key="2">
    <source>
        <dbReference type="Proteomes" id="UP000068067"/>
    </source>
</evidence>
<dbReference type="KEGG" id="cdx:CDES_07630"/>
<dbReference type="Proteomes" id="UP000068067">
    <property type="component" value="Chromosome"/>
</dbReference>
<proteinExistence type="predicted"/>
<dbReference type="EMBL" id="CP009220">
    <property type="protein sequence ID" value="ALC05935.1"/>
    <property type="molecule type" value="Genomic_DNA"/>
</dbReference>
<dbReference type="AlphaFoldDB" id="A0A0M4CLZ0"/>
<dbReference type="PATRIC" id="fig|931089.4.peg.1541"/>
<sequence>MVKIRAVHLDEDAFTKLEDLIEKSLKLSHLVNRLASTDYLDLAPDHSEWDLQHGTSSFPDPLRNALKIQKFYALAAGGFLYSAAHTASNSLIGQGNFHPYTPMVTGVIARPCVEFCAASYFILKQRDNWEKTSAAYRLMKKGLKDYHWDKPGLFRETAFYTQIEAWGIEKGIKAKPVFNSDSESDLLIDLPMKPHRFLSDFVHGNATVVSLAVIDAQENLGTNLQNDYWCLAASYSAILSLSEEYFDQIPTEKKSEFQKEVRVLRRFKETIRATLESNWGKPKAIPDRDLMKRF</sequence>
<protein>
    <submittedName>
        <fullName evidence="1">Uncharacterized protein</fullName>
    </submittedName>
</protein>
<dbReference type="STRING" id="931089.CDES_07630"/>
<reference evidence="1 2" key="1">
    <citation type="submission" date="2014-08" db="EMBL/GenBank/DDBJ databases">
        <title>Complete genome sequence of Corynebacterium deserti GIMN1.010 (=DSM 45689), isolated from desert sand in western China.</title>
        <authorList>
            <person name="Ruckert C."/>
            <person name="Albersmeier A."/>
            <person name="Kalinowski J."/>
        </authorList>
    </citation>
    <scope>NUCLEOTIDE SEQUENCE [LARGE SCALE GENOMIC DNA]</scope>
    <source>
        <strain evidence="1 2">GIMN1.010</strain>
    </source>
</reference>
<dbReference type="RefSeq" id="WP_053544938.1">
    <property type="nucleotide sequence ID" value="NZ_CP009220.1"/>
</dbReference>
<gene>
    <name evidence="1" type="ORF">CDES_07630</name>
</gene>
<accession>A0A0M4CLZ0</accession>
<name>A0A0M4CLZ0_9CORY</name>
<keyword evidence="2" id="KW-1185">Reference proteome</keyword>
<evidence type="ECO:0000313" key="1">
    <source>
        <dbReference type="EMBL" id="ALC05935.1"/>
    </source>
</evidence>